<keyword evidence="2" id="KW-1185">Reference proteome</keyword>
<evidence type="ECO:0000313" key="1">
    <source>
        <dbReference type="EMBL" id="QEH32547.1"/>
    </source>
</evidence>
<proteinExistence type="predicted"/>
<dbReference type="Pfam" id="PF13646">
    <property type="entry name" value="HEAT_2"/>
    <property type="match status" value="1"/>
</dbReference>
<dbReference type="Proteomes" id="UP000324233">
    <property type="component" value="Chromosome"/>
</dbReference>
<dbReference type="OrthoDB" id="7936052at2"/>
<evidence type="ECO:0000313" key="2">
    <source>
        <dbReference type="Proteomes" id="UP000324233"/>
    </source>
</evidence>
<dbReference type="Gene3D" id="1.25.10.10">
    <property type="entry name" value="Leucine-rich Repeat Variant"/>
    <property type="match status" value="2"/>
</dbReference>
<name>A0A5B9VX69_9BACT</name>
<dbReference type="EMBL" id="CP042997">
    <property type="protein sequence ID" value="QEH32547.1"/>
    <property type="molecule type" value="Genomic_DNA"/>
</dbReference>
<gene>
    <name evidence="1" type="ORF">OJF2_10240</name>
</gene>
<dbReference type="RefSeq" id="WP_148591820.1">
    <property type="nucleotide sequence ID" value="NZ_CP042997.1"/>
</dbReference>
<sequence length="531" mass="57153">MRLRHVARRWLPGVVALAAVLGVASRIFDDWSRGGPCRPLVEALRDGDAEARQDAVADLFTLTLNGVDMSPAIPALVECLDDRDGTVGEVAADALAQVGTKAAPAVPAAARLLRGGRADLRPRLLRILAAVHVREADEILEGALDDPDARRRVEAFEALDFARRADLVPAVIRRLAADPAPAARLAALRMLAATEPHSDRVVEAECLALRDTVPEVRLAGVSLLGTQGRGSTAATEALLASIRDADPRVRAASLNALGQIGFNDERILPELFDAMRDSRIREEARDAIQKLAGRPSSGLAPPTGSLRAATATLRNALGSTDPRTRGAAASMILLRMDDSRRVYEPGLEALADMLPLVGSKVKAQDAAVRRPALLFLLRAVPSEEVLRFFLDAIVDAAAAPVAEPPSPAAREAWHSALTALIGRARSGDEPLRGGPLTWFLPDDLLLWFLPEIVAAMEDEAEEDLRFEAILVVGSLLEPRRALFPPGGDAWRSLRDGLTKQLREDRREIKDMVLQCLEQLDGKAEPPSPLLP</sequence>
<dbReference type="KEGG" id="agv:OJF2_10240"/>
<dbReference type="SUPFAM" id="SSF48371">
    <property type="entry name" value="ARM repeat"/>
    <property type="match status" value="1"/>
</dbReference>
<accession>A0A5B9VX69</accession>
<organism evidence="1 2">
    <name type="scientific">Aquisphaera giovannonii</name>
    <dbReference type="NCBI Taxonomy" id="406548"/>
    <lineage>
        <taxon>Bacteria</taxon>
        <taxon>Pseudomonadati</taxon>
        <taxon>Planctomycetota</taxon>
        <taxon>Planctomycetia</taxon>
        <taxon>Isosphaerales</taxon>
        <taxon>Isosphaeraceae</taxon>
        <taxon>Aquisphaera</taxon>
    </lineage>
</organism>
<dbReference type="InterPro" id="IPR016024">
    <property type="entry name" value="ARM-type_fold"/>
</dbReference>
<protein>
    <submittedName>
        <fullName evidence="1">HEAT repeat protein</fullName>
    </submittedName>
</protein>
<dbReference type="AlphaFoldDB" id="A0A5B9VX69"/>
<reference evidence="1 2" key="1">
    <citation type="submission" date="2019-08" db="EMBL/GenBank/DDBJ databases">
        <title>Deep-cultivation of Planctomycetes and their phenomic and genomic characterization uncovers novel biology.</title>
        <authorList>
            <person name="Wiegand S."/>
            <person name="Jogler M."/>
            <person name="Boedeker C."/>
            <person name="Pinto D."/>
            <person name="Vollmers J."/>
            <person name="Rivas-Marin E."/>
            <person name="Kohn T."/>
            <person name="Peeters S.H."/>
            <person name="Heuer A."/>
            <person name="Rast P."/>
            <person name="Oberbeckmann S."/>
            <person name="Bunk B."/>
            <person name="Jeske O."/>
            <person name="Meyerdierks A."/>
            <person name="Storesund J.E."/>
            <person name="Kallscheuer N."/>
            <person name="Luecker S."/>
            <person name="Lage O.M."/>
            <person name="Pohl T."/>
            <person name="Merkel B.J."/>
            <person name="Hornburger P."/>
            <person name="Mueller R.-W."/>
            <person name="Bruemmer F."/>
            <person name="Labrenz M."/>
            <person name="Spormann A.M."/>
            <person name="Op den Camp H."/>
            <person name="Overmann J."/>
            <person name="Amann R."/>
            <person name="Jetten M.S.M."/>
            <person name="Mascher T."/>
            <person name="Medema M.H."/>
            <person name="Devos D.P."/>
            <person name="Kaster A.-K."/>
            <person name="Ovreas L."/>
            <person name="Rohde M."/>
            <person name="Galperin M.Y."/>
            <person name="Jogler C."/>
        </authorList>
    </citation>
    <scope>NUCLEOTIDE SEQUENCE [LARGE SCALE GENOMIC DNA]</scope>
    <source>
        <strain evidence="1 2">OJF2</strain>
    </source>
</reference>
<dbReference type="InterPro" id="IPR011989">
    <property type="entry name" value="ARM-like"/>
</dbReference>